<gene>
    <name evidence="4" type="ORF">HJC23_008869</name>
</gene>
<name>A0ABD3P3R1_9STRA</name>
<organism evidence="4 5">
    <name type="scientific">Cyclotella cryptica</name>
    <dbReference type="NCBI Taxonomy" id="29204"/>
    <lineage>
        <taxon>Eukaryota</taxon>
        <taxon>Sar</taxon>
        <taxon>Stramenopiles</taxon>
        <taxon>Ochrophyta</taxon>
        <taxon>Bacillariophyta</taxon>
        <taxon>Coscinodiscophyceae</taxon>
        <taxon>Thalassiosirophycidae</taxon>
        <taxon>Stephanodiscales</taxon>
        <taxon>Stephanodiscaceae</taxon>
        <taxon>Cyclotella</taxon>
    </lineage>
</organism>
<protein>
    <recommendedName>
        <fullName evidence="3">Glycosyl transferase family 1 domain-containing protein</fullName>
    </recommendedName>
</protein>
<evidence type="ECO:0000256" key="2">
    <source>
        <dbReference type="SAM" id="Phobius"/>
    </source>
</evidence>
<dbReference type="SUPFAM" id="SSF53756">
    <property type="entry name" value="UDP-Glycosyltransferase/glycogen phosphorylase"/>
    <property type="match status" value="1"/>
</dbReference>
<sequence length="406" mass="45557">VDSTFFPAAAAVARGAAGDGRVGNLFQRPTFHFLSTNVGRKMTADPSENKPSPNLPTKRRHRITMVCDFFYPRLGGVEMHIWLLSYNLLNLGHKVIVITHACNSPTPKYHARIEEQENRRLIPPRRTESVLLPVFAHGRRRLPSDIYNFVSAPSLDFHREGIKIVLKATLSTVGAAICASHTCRDNFILRAHMLPSIVHEPGIIPPICRAFPNVDFLIGGDGNKKLSLEEMVERERLHDRVEFLDYVPHSSVRDVLVRGNVFLNCSLTESFCIAILEAASAGLVPEVLPPDMIHLADPNVDSLVESLSCAISGKIDSTDPFELHRRVSQMYSWQRVASETVTVHDRRLVRYKTVGRAAGFVVCLLGITLHFVVLLVEWWQPQHLIDVVPDLCIDKNQKHAHDKENS</sequence>
<dbReference type="InterPro" id="IPR001296">
    <property type="entry name" value="Glyco_trans_1"/>
</dbReference>
<evidence type="ECO:0000313" key="4">
    <source>
        <dbReference type="EMBL" id="KAL3782875.1"/>
    </source>
</evidence>
<dbReference type="EMBL" id="JABMIG020000274">
    <property type="protein sequence ID" value="KAL3782875.1"/>
    <property type="molecule type" value="Genomic_DNA"/>
</dbReference>
<evidence type="ECO:0000313" key="5">
    <source>
        <dbReference type="Proteomes" id="UP001516023"/>
    </source>
</evidence>
<reference evidence="4 5" key="1">
    <citation type="journal article" date="2020" name="G3 (Bethesda)">
        <title>Improved Reference Genome for Cyclotella cryptica CCMP332, a Model for Cell Wall Morphogenesis, Salinity Adaptation, and Lipid Production in Diatoms (Bacillariophyta).</title>
        <authorList>
            <person name="Roberts W.R."/>
            <person name="Downey K.M."/>
            <person name="Ruck E.C."/>
            <person name="Traller J.C."/>
            <person name="Alverson A.J."/>
        </authorList>
    </citation>
    <scope>NUCLEOTIDE SEQUENCE [LARGE SCALE GENOMIC DNA]</scope>
    <source>
        <strain evidence="4 5">CCMP332</strain>
    </source>
</reference>
<keyword evidence="2" id="KW-0812">Transmembrane</keyword>
<comment type="caution">
    <text evidence="4">The sequence shown here is derived from an EMBL/GenBank/DDBJ whole genome shotgun (WGS) entry which is preliminary data.</text>
</comment>
<feature type="domain" description="Glycosyl transferase family 1" evidence="3">
    <location>
        <begin position="208"/>
        <end position="284"/>
    </location>
</feature>
<keyword evidence="5" id="KW-1185">Reference proteome</keyword>
<dbReference type="PANTHER" id="PTHR45871">
    <property type="entry name" value="N-ACETYLGLUCOSAMINYL-PHOSPHATIDYLINOSITOL BIOSYNTHETIC PROTEIN"/>
    <property type="match status" value="1"/>
</dbReference>
<keyword evidence="2" id="KW-0472">Membrane</keyword>
<dbReference type="Proteomes" id="UP001516023">
    <property type="component" value="Unassembled WGS sequence"/>
</dbReference>
<accession>A0ABD3P3R1</accession>
<dbReference type="PANTHER" id="PTHR45871:SF1">
    <property type="entry name" value="PHOSPHATIDYLINOSITOL N-ACETYLGLUCOSAMINYLTRANSFERASE SUBUNIT A"/>
    <property type="match status" value="1"/>
</dbReference>
<feature type="transmembrane region" description="Helical" evidence="2">
    <location>
        <begin position="357"/>
        <end position="379"/>
    </location>
</feature>
<evidence type="ECO:0000259" key="3">
    <source>
        <dbReference type="Pfam" id="PF00534"/>
    </source>
</evidence>
<dbReference type="GO" id="GO:0016757">
    <property type="term" value="F:glycosyltransferase activity"/>
    <property type="evidence" value="ECO:0007669"/>
    <property type="project" value="UniProtKB-KW"/>
</dbReference>
<proteinExistence type="predicted"/>
<evidence type="ECO:0000256" key="1">
    <source>
        <dbReference type="ARBA" id="ARBA00022676"/>
    </source>
</evidence>
<dbReference type="Gene3D" id="3.40.50.2000">
    <property type="entry name" value="Glycogen Phosphorylase B"/>
    <property type="match status" value="2"/>
</dbReference>
<dbReference type="Pfam" id="PF00534">
    <property type="entry name" value="Glycos_transf_1"/>
    <property type="match status" value="1"/>
</dbReference>
<keyword evidence="1" id="KW-0328">Glycosyltransferase</keyword>
<keyword evidence="1" id="KW-0808">Transferase</keyword>
<dbReference type="AlphaFoldDB" id="A0ABD3P3R1"/>
<keyword evidence="2" id="KW-1133">Transmembrane helix</keyword>
<feature type="non-terminal residue" evidence="4">
    <location>
        <position position="1"/>
    </location>
</feature>